<feature type="region of interest" description="Disordered" evidence="1">
    <location>
        <begin position="27"/>
        <end position="62"/>
    </location>
</feature>
<accession>A0A7T8GLV4</accession>
<evidence type="ECO:0000256" key="1">
    <source>
        <dbReference type="SAM" id="MobiDB-lite"/>
    </source>
</evidence>
<organism evidence="2 3">
    <name type="scientific">Caligus rogercresseyi</name>
    <name type="common">Sea louse</name>
    <dbReference type="NCBI Taxonomy" id="217165"/>
    <lineage>
        <taxon>Eukaryota</taxon>
        <taxon>Metazoa</taxon>
        <taxon>Ecdysozoa</taxon>
        <taxon>Arthropoda</taxon>
        <taxon>Crustacea</taxon>
        <taxon>Multicrustacea</taxon>
        <taxon>Hexanauplia</taxon>
        <taxon>Copepoda</taxon>
        <taxon>Siphonostomatoida</taxon>
        <taxon>Caligidae</taxon>
        <taxon>Caligus</taxon>
    </lineage>
</organism>
<sequence length="62" mass="6764">MILGSGVDPVRTSSLISSWRDLPLRAGSSAASAHGSSQRKVTPSNNHSRLSFIHSSFMRRMH</sequence>
<protein>
    <submittedName>
        <fullName evidence="2">Zinc finger protein 367like</fullName>
    </submittedName>
</protein>
<feature type="compositionally biased region" description="Polar residues" evidence="1">
    <location>
        <begin position="38"/>
        <end position="49"/>
    </location>
</feature>
<evidence type="ECO:0000313" key="2">
    <source>
        <dbReference type="EMBL" id="QQP33055.1"/>
    </source>
</evidence>
<reference evidence="3" key="1">
    <citation type="submission" date="2021-01" db="EMBL/GenBank/DDBJ databases">
        <title>Caligus Genome Assembly.</title>
        <authorList>
            <person name="Gallardo-Escarate C."/>
        </authorList>
    </citation>
    <scope>NUCLEOTIDE SEQUENCE [LARGE SCALE GENOMIC DNA]</scope>
</reference>
<evidence type="ECO:0000313" key="3">
    <source>
        <dbReference type="Proteomes" id="UP000595437"/>
    </source>
</evidence>
<name>A0A7T8GLV4_CALRO</name>
<dbReference type="Proteomes" id="UP000595437">
    <property type="component" value="Chromosome 19"/>
</dbReference>
<dbReference type="EMBL" id="CP045908">
    <property type="protein sequence ID" value="QQP33055.1"/>
    <property type="molecule type" value="Genomic_DNA"/>
</dbReference>
<dbReference type="AlphaFoldDB" id="A0A7T8GLV4"/>
<feature type="compositionally biased region" description="Low complexity" evidence="1">
    <location>
        <begin position="27"/>
        <end position="36"/>
    </location>
</feature>
<proteinExistence type="predicted"/>
<gene>
    <name evidence="2" type="ORF">FKW44_024292</name>
</gene>
<keyword evidence="3" id="KW-1185">Reference proteome</keyword>